<protein>
    <submittedName>
        <fullName evidence="1">Predicted protein</fullName>
    </submittedName>
</protein>
<dbReference type="HOGENOM" id="CLU_1654531_0_0_1"/>
<proteinExistence type="predicted"/>
<keyword evidence="2" id="KW-1185">Reference proteome</keyword>
<dbReference type="AlphaFoldDB" id="D7LGR1"/>
<dbReference type="EMBL" id="GL348716">
    <property type="protein sequence ID" value="EFH54979.1"/>
    <property type="molecule type" value="Genomic_DNA"/>
</dbReference>
<dbReference type="Proteomes" id="UP000008694">
    <property type="component" value="Unassembled WGS sequence"/>
</dbReference>
<name>D7LGR1_ARALL</name>
<sequence length="160" mass="18316">MERLAKLGQISKNIENEFILLTPKLKNVGLAKLMGDVTTELQNLSLETMSFGEDEEKKGKDISLMNDLSNFMKEALDKLKKGEFVNFKQVVPIVFGDFGFKTFNSFEDATKTASNFGLLGQEVKLDEEELDVFSYMLIYNDHKGWILKAKREDFPPFKFP</sequence>
<evidence type="ECO:0000313" key="2">
    <source>
        <dbReference type="Proteomes" id="UP000008694"/>
    </source>
</evidence>
<dbReference type="Gramene" id="Al_scaffold_0004_384">
    <property type="protein sequence ID" value="Al_scaffold_0004_384"/>
    <property type="gene ID" value="Al_scaffold_0004_384"/>
</dbReference>
<reference evidence="2" key="1">
    <citation type="journal article" date="2011" name="Nat. Genet.">
        <title>The Arabidopsis lyrata genome sequence and the basis of rapid genome size change.</title>
        <authorList>
            <person name="Hu T.T."/>
            <person name="Pattyn P."/>
            <person name="Bakker E.G."/>
            <person name="Cao J."/>
            <person name="Cheng J.-F."/>
            <person name="Clark R.M."/>
            <person name="Fahlgren N."/>
            <person name="Fawcett J.A."/>
            <person name="Grimwood J."/>
            <person name="Gundlach H."/>
            <person name="Haberer G."/>
            <person name="Hollister J.D."/>
            <person name="Ossowski S."/>
            <person name="Ottilar R.P."/>
            <person name="Salamov A.A."/>
            <person name="Schneeberger K."/>
            <person name="Spannagl M."/>
            <person name="Wang X."/>
            <person name="Yang L."/>
            <person name="Nasrallah M.E."/>
            <person name="Bergelson J."/>
            <person name="Carrington J.C."/>
            <person name="Gaut B.S."/>
            <person name="Schmutz J."/>
            <person name="Mayer K.F.X."/>
            <person name="Van de Peer Y."/>
            <person name="Grigoriev I.V."/>
            <person name="Nordborg M."/>
            <person name="Weigel D."/>
            <person name="Guo Y.-L."/>
        </authorList>
    </citation>
    <scope>NUCLEOTIDE SEQUENCE [LARGE SCALE GENOMIC DNA]</scope>
    <source>
        <strain evidence="2">cv. MN47</strain>
    </source>
</reference>
<accession>D7LGR1</accession>
<organism evidence="2">
    <name type="scientific">Arabidopsis lyrata subsp. lyrata</name>
    <name type="common">Lyre-leaved rock-cress</name>
    <dbReference type="NCBI Taxonomy" id="81972"/>
    <lineage>
        <taxon>Eukaryota</taxon>
        <taxon>Viridiplantae</taxon>
        <taxon>Streptophyta</taxon>
        <taxon>Embryophyta</taxon>
        <taxon>Tracheophyta</taxon>
        <taxon>Spermatophyta</taxon>
        <taxon>Magnoliopsida</taxon>
        <taxon>eudicotyledons</taxon>
        <taxon>Gunneridae</taxon>
        <taxon>Pentapetalae</taxon>
        <taxon>rosids</taxon>
        <taxon>malvids</taxon>
        <taxon>Brassicales</taxon>
        <taxon>Brassicaceae</taxon>
        <taxon>Camelineae</taxon>
        <taxon>Arabidopsis</taxon>
    </lineage>
</organism>
<gene>
    <name evidence="1" type="ORF">ARALYDRAFT_667665</name>
</gene>
<evidence type="ECO:0000313" key="1">
    <source>
        <dbReference type="EMBL" id="EFH54979.1"/>
    </source>
</evidence>